<dbReference type="InterPro" id="IPR006652">
    <property type="entry name" value="Kelch_1"/>
</dbReference>
<gene>
    <name evidence="5" type="ORF">NSPWAT_0900</name>
</gene>
<keyword evidence="6" id="KW-1185">Reference proteome</keyword>
<accession>A0ABM9HCH6</accession>
<dbReference type="SUPFAM" id="SSF117281">
    <property type="entry name" value="Kelch motif"/>
    <property type="match status" value="2"/>
</dbReference>
<reference evidence="5 6" key="1">
    <citation type="submission" date="2022-09" db="EMBL/GenBank/DDBJ databases">
        <authorList>
            <person name="Kop L."/>
        </authorList>
    </citation>
    <scope>NUCLEOTIDE SEQUENCE [LARGE SCALE GENOMIC DNA]</scope>
    <source>
        <strain evidence="5 6">347</strain>
    </source>
</reference>
<organism evidence="5 6">
    <name type="scientific">Nitrospina watsonii</name>
    <dbReference type="NCBI Taxonomy" id="1323948"/>
    <lineage>
        <taxon>Bacteria</taxon>
        <taxon>Pseudomonadati</taxon>
        <taxon>Nitrospinota/Tectimicrobiota group</taxon>
        <taxon>Nitrospinota</taxon>
        <taxon>Nitrospinia</taxon>
        <taxon>Nitrospinales</taxon>
        <taxon>Nitrospinaceae</taxon>
        <taxon>Nitrospina</taxon>
    </lineage>
</organism>
<evidence type="ECO:0000313" key="5">
    <source>
        <dbReference type="EMBL" id="CAI2717759.1"/>
    </source>
</evidence>
<keyword evidence="4" id="KW-0732">Signal</keyword>
<feature type="region of interest" description="Disordered" evidence="3">
    <location>
        <begin position="306"/>
        <end position="327"/>
    </location>
</feature>
<dbReference type="PANTHER" id="PTHR46344:SF27">
    <property type="entry name" value="KELCH REPEAT SUPERFAMILY PROTEIN"/>
    <property type="match status" value="1"/>
</dbReference>
<proteinExistence type="predicted"/>
<dbReference type="EMBL" id="OX336137">
    <property type="protein sequence ID" value="CAI2717759.1"/>
    <property type="molecule type" value="Genomic_DNA"/>
</dbReference>
<evidence type="ECO:0000256" key="4">
    <source>
        <dbReference type="SAM" id="SignalP"/>
    </source>
</evidence>
<keyword evidence="2" id="KW-0677">Repeat</keyword>
<feature type="chain" id="PRO_5046218333" evidence="4">
    <location>
        <begin position="26"/>
        <end position="327"/>
    </location>
</feature>
<dbReference type="SMART" id="SM00612">
    <property type="entry name" value="Kelch"/>
    <property type="match status" value="5"/>
</dbReference>
<evidence type="ECO:0000256" key="3">
    <source>
        <dbReference type="SAM" id="MobiDB-lite"/>
    </source>
</evidence>
<dbReference type="Proteomes" id="UP001157733">
    <property type="component" value="Chromosome"/>
</dbReference>
<dbReference type="RefSeq" id="WP_282010679.1">
    <property type="nucleotide sequence ID" value="NZ_OX336137.1"/>
</dbReference>
<evidence type="ECO:0000256" key="1">
    <source>
        <dbReference type="ARBA" id="ARBA00022441"/>
    </source>
</evidence>
<keyword evidence="1" id="KW-0880">Kelch repeat</keyword>
<dbReference type="Pfam" id="PF01344">
    <property type="entry name" value="Kelch_1"/>
    <property type="match status" value="1"/>
</dbReference>
<dbReference type="Pfam" id="PF24681">
    <property type="entry name" value="Kelch_KLHDC2_KLHL20_DRC7"/>
    <property type="match status" value="1"/>
</dbReference>
<sequence>MQRKTIALLLALSLTFAAHPSLSKAEGLGSWKVLAPTPTARTEVGVAVLNEKIYVIGGFTPDGIADRVEVYDPATQEWLEAAPLPRALHHVAVAAVNGKIYVVGGFATGMWTPVSTTYAYDPATDSWSEKARMPTERGALAAGVIDGNIHAVGGAFKQFFRLKNTGAHEVYDPATDTWTQAADLPTPRDHLTVSVMNGKLYALGGRIDVDYNDNLDLNEAFDPKTGQWQTLAPVPTKRSGITSQSLNGNIFVFGGESGNGTFDENEAYDPATNTWKAYKPMPNSCHGLGSAVANGRIHLITGGPHPGGGGSHYHQVFTPPLQGEPKG</sequence>
<dbReference type="InterPro" id="IPR015915">
    <property type="entry name" value="Kelch-typ_b-propeller"/>
</dbReference>
<dbReference type="Gene3D" id="2.120.10.80">
    <property type="entry name" value="Kelch-type beta propeller"/>
    <property type="match status" value="2"/>
</dbReference>
<dbReference type="PANTHER" id="PTHR46344">
    <property type="entry name" value="OS02G0202900 PROTEIN"/>
    <property type="match status" value="1"/>
</dbReference>
<feature type="signal peptide" evidence="4">
    <location>
        <begin position="1"/>
        <end position="25"/>
    </location>
</feature>
<protein>
    <submittedName>
        <fullName evidence="5">Kelch repeat-containing protein</fullName>
    </submittedName>
</protein>
<evidence type="ECO:0000256" key="2">
    <source>
        <dbReference type="ARBA" id="ARBA00022737"/>
    </source>
</evidence>
<evidence type="ECO:0000313" key="6">
    <source>
        <dbReference type="Proteomes" id="UP001157733"/>
    </source>
</evidence>
<name>A0ABM9HCH6_9BACT</name>